<gene>
    <name evidence="1" type="ORF">ACJMK2_041216</name>
</gene>
<dbReference type="Proteomes" id="UP001634394">
    <property type="component" value="Unassembled WGS sequence"/>
</dbReference>
<proteinExistence type="predicted"/>
<reference evidence="1 2" key="1">
    <citation type="submission" date="2024-11" db="EMBL/GenBank/DDBJ databases">
        <title>Chromosome-level genome assembly of the freshwater bivalve Anodonta woodiana.</title>
        <authorList>
            <person name="Chen X."/>
        </authorList>
    </citation>
    <scope>NUCLEOTIDE SEQUENCE [LARGE SCALE GENOMIC DNA]</scope>
    <source>
        <strain evidence="1">MN2024</strain>
        <tissue evidence="1">Gills</tissue>
    </source>
</reference>
<protein>
    <submittedName>
        <fullName evidence="1">Uncharacterized protein</fullName>
    </submittedName>
</protein>
<dbReference type="PROSITE" id="PS51835">
    <property type="entry name" value="DENN_C9ORF72"/>
    <property type="match status" value="1"/>
</dbReference>
<evidence type="ECO:0000313" key="1">
    <source>
        <dbReference type="EMBL" id="KAL3868408.1"/>
    </source>
</evidence>
<dbReference type="PANTHER" id="PTHR31855:SF2">
    <property type="entry name" value="GUANINE NUCLEOTIDE EXCHANGE FACTOR C9ORF72"/>
    <property type="match status" value="1"/>
</dbReference>
<dbReference type="AlphaFoldDB" id="A0ABD3W6R1"/>
<keyword evidence="2" id="KW-1185">Reference proteome</keyword>
<dbReference type="Pfam" id="PF15019">
    <property type="entry name" value="C9orf72-like"/>
    <property type="match status" value="1"/>
</dbReference>
<accession>A0ABD3W6R1</accession>
<dbReference type="EMBL" id="JBJQND010000008">
    <property type="protein sequence ID" value="KAL3868408.1"/>
    <property type="molecule type" value="Genomic_DNA"/>
</dbReference>
<evidence type="ECO:0000313" key="2">
    <source>
        <dbReference type="Proteomes" id="UP001634394"/>
    </source>
</evidence>
<comment type="caution">
    <text evidence="1">The sequence shown here is derived from an EMBL/GenBank/DDBJ whole genome shotgun (WGS) entry which is preliminary data.</text>
</comment>
<name>A0ABD3W6R1_SINWO</name>
<dbReference type="PANTHER" id="PTHR31855">
    <property type="entry name" value="GUANINE NUCLEOTIDE EXCHANGE C9ORF72"/>
    <property type="match status" value="1"/>
</dbReference>
<sequence length="489" mass="55485">MSNSNMNTGIVRNMDVGIIQFGETFLKPPDVFGTSSARTPLSPSSDFTTSIIKDVSDSIFRAILLVHWDNILGPRIHHVWTIDGAPNLSSSDLRCITGQVLSSEICRDIDSSFVDFKFFNLTHKEIIVPAFVFCAKGSYGLGVHGLAVVLSQGELQLYLEIHELLQRCFQRLAYKIQVILDTKVQNPSDSMPVDEIGRYLSDSIRFISALKKQSLAENVSLSNTAFCPHHVLEFDFLSQCIASHLMTFGRSLIIGETAERINLVIHTLSLFNTISERRCSLLINPHHPWPIHHDVYLQGFIKHIKDPMDSCLPMTEILCSKYPTTVIDVSTRVVKQTLSYNQHIIHSLESLQNELYCIQKRQVENLLVLNGELYPSSAYPDTLVQNFLTEMFQLPESCEVRMAYITQFTRLLYKKAECLIEHVKAESDSARISMRANQMKKIRQDLFLNAEGDFRIIVALAEKLKPGIYCFLLGDRRVDRAVQTNIEIL</sequence>
<dbReference type="InterPro" id="IPR027819">
    <property type="entry name" value="C9orf72"/>
</dbReference>
<organism evidence="1 2">
    <name type="scientific">Sinanodonta woodiana</name>
    <name type="common">Chinese pond mussel</name>
    <name type="synonym">Anodonta woodiana</name>
    <dbReference type="NCBI Taxonomy" id="1069815"/>
    <lineage>
        <taxon>Eukaryota</taxon>
        <taxon>Metazoa</taxon>
        <taxon>Spiralia</taxon>
        <taxon>Lophotrochozoa</taxon>
        <taxon>Mollusca</taxon>
        <taxon>Bivalvia</taxon>
        <taxon>Autobranchia</taxon>
        <taxon>Heteroconchia</taxon>
        <taxon>Palaeoheterodonta</taxon>
        <taxon>Unionida</taxon>
        <taxon>Unionoidea</taxon>
        <taxon>Unionidae</taxon>
        <taxon>Unioninae</taxon>
        <taxon>Sinanodonta</taxon>
    </lineage>
</organism>